<protein>
    <recommendedName>
        <fullName evidence="3">AMP-dependent synthetase/ligase domain-containing protein</fullName>
    </recommendedName>
</protein>
<sequence>MRIALLTHCQALTQSCGYTEAETIVNVLDFKKDVGLWHGILTSVMNMMHVISVPYSLMKVNPLSWIQKVYHFKAKVACVKSRDMHWALVAHREQKDISLSSLRMLLVADGSNPWSISSCDAFLNVFQSKGLRSEVICPCASSPEALTVAIRRPVEDSSQPPGRGVLSMQGLSYSVVRVDTEERLSVLTVQDVGTVMPGALVCVVKPDGVPLLCKTDEIGELCVCSVATGTSYYGLTGMTKNTFEVRTVGFVCVTYI</sequence>
<dbReference type="Proteomes" id="UP000193380">
    <property type="component" value="Unassembled WGS sequence"/>
</dbReference>
<evidence type="ECO:0000313" key="1">
    <source>
        <dbReference type="EMBL" id="CDR08305.1"/>
    </source>
</evidence>
<dbReference type="AlphaFoldDB" id="A0A060ZQB9"/>
<evidence type="ECO:0000313" key="2">
    <source>
        <dbReference type="Proteomes" id="UP000193380"/>
    </source>
</evidence>
<dbReference type="PANTHER" id="PTHR22754">
    <property type="entry name" value="DISCO-INTERACTING PROTEIN 2 DIP2 -RELATED"/>
    <property type="match status" value="1"/>
</dbReference>
<dbReference type="EMBL" id="FR969794">
    <property type="protein sequence ID" value="CDR08305.1"/>
    <property type="molecule type" value="Genomic_DNA"/>
</dbReference>
<gene>
    <name evidence="1" type="ORF">GSONMT00026468001</name>
</gene>
<accession>A0A060ZQB9</accession>
<evidence type="ECO:0008006" key="3">
    <source>
        <dbReference type="Google" id="ProtNLM"/>
    </source>
</evidence>
<dbReference type="PANTHER" id="PTHR22754:SF33">
    <property type="entry name" value="DISCO-INTERACTING PROTEIN 2 HOMOLOG C"/>
    <property type="match status" value="1"/>
</dbReference>
<proteinExistence type="predicted"/>
<dbReference type="SUPFAM" id="SSF56801">
    <property type="entry name" value="Acetyl-CoA synthetase-like"/>
    <property type="match status" value="1"/>
</dbReference>
<dbReference type="Gene3D" id="3.40.50.12780">
    <property type="entry name" value="N-terminal domain of ligase-like"/>
    <property type="match status" value="1"/>
</dbReference>
<dbReference type="PROSITE" id="PS51257">
    <property type="entry name" value="PROKAR_LIPOPROTEIN"/>
    <property type="match status" value="1"/>
</dbReference>
<reference evidence="1" key="2">
    <citation type="submission" date="2014-03" db="EMBL/GenBank/DDBJ databases">
        <authorList>
            <person name="Genoscope - CEA"/>
        </authorList>
    </citation>
    <scope>NUCLEOTIDE SEQUENCE</scope>
</reference>
<dbReference type="InterPro" id="IPR042099">
    <property type="entry name" value="ANL_N_sf"/>
</dbReference>
<name>A0A060ZQB9_ONCMY</name>
<reference evidence="1" key="1">
    <citation type="journal article" date="2014" name="Nat. Commun.">
        <title>The rainbow trout genome provides novel insights into evolution after whole-genome duplication in vertebrates.</title>
        <authorList>
            <person name="Berthelot C."/>
            <person name="Brunet F."/>
            <person name="Chalopin D."/>
            <person name="Juanchich A."/>
            <person name="Bernard M."/>
            <person name="Noel B."/>
            <person name="Bento P."/>
            <person name="Da Silva C."/>
            <person name="Labadie K."/>
            <person name="Alberti A."/>
            <person name="Aury J.M."/>
            <person name="Louis A."/>
            <person name="Dehais P."/>
            <person name="Bardou P."/>
            <person name="Montfort J."/>
            <person name="Klopp C."/>
            <person name="Cabau C."/>
            <person name="Gaspin C."/>
            <person name="Thorgaard G.H."/>
            <person name="Boussaha M."/>
            <person name="Quillet E."/>
            <person name="Guyomard R."/>
            <person name="Galiana D."/>
            <person name="Bobe J."/>
            <person name="Volff J.N."/>
            <person name="Genet C."/>
            <person name="Wincker P."/>
            <person name="Jaillon O."/>
            <person name="Roest Crollius H."/>
            <person name="Guiguen Y."/>
        </authorList>
    </citation>
    <scope>NUCLEOTIDE SEQUENCE [LARGE SCALE GENOMIC DNA]</scope>
</reference>
<dbReference type="PaxDb" id="8022-A0A060ZQB9"/>
<organism evidence="1 2">
    <name type="scientific">Oncorhynchus mykiss</name>
    <name type="common">Rainbow trout</name>
    <name type="synonym">Salmo gairdneri</name>
    <dbReference type="NCBI Taxonomy" id="8022"/>
    <lineage>
        <taxon>Eukaryota</taxon>
        <taxon>Metazoa</taxon>
        <taxon>Chordata</taxon>
        <taxon>Craniata</taxon>
        <taxon>Vertebrata</taxon>
        <taxon>Euteleostomi</taxon>
        <taxon>Actinopterygii</taxon>
        <taxon>Neopterygii</taxon>
        <taxon>Teleostei</taxon>
        <taxon>Protacanthopterygii</taxon>
        <taxon>Salmoniformes</taxon>
        <taxon>Salmonidae</taxon>
        <taxon>Salmoninae</taxon>
        <taxon>Oncorhynchus</taxon>
    </lineage>
</organism>
<dbReference type="STRING" id="8022.A0A060ZQB9"/>